<proteinExistence type="inferred from homology"/>
<comment type="caution">
    <text evidence="5">The sequence shown here is derived from an EMBL/GenBank/DDBJ whole genome shotgun (WGS) entry which is preliminary data.</text>
</comment>
<evidence type="ECO:0000256" key="1">
    <source>
        <dbReference type="ARBA" id="ARBA00001946"/>
    </source>
</evidence>
<dbReference type="RefSeq" id="WP_238312363.1">
    <property type="nucleotide sequence ID" value="NZ_BPQV01000010.1"/>
</dbReference>
<dbReference type="PANTHER" id="PTHR20854:SF4">
    <property type="entry name" value="INOSITOL-1-MONOPHOSPHATASE-RELATED"/>
    <property type="match status" value="1"/>
</dbReference>
<reference evidence="5" key="2">
    <citation type="submission" date="2021-08" db="EMBL/GenBank/DDBJ databases">
        <authorList>
            <person name="Tani A."/>
            <person name="Ola A."/>
            <person name="Ogura Y."/>
            <person name="Katsura K."/>
            <person name="Hayashi T."/>
        </authorList>
    </citation>
    <scope>NUCLEOTIDE SEQUENCE</scope>
    <source>
        <strain evidence="5">NBRC 15689</strain>
    </source>
</reference>
<dbReference type="EMBL" id="BPQV01000010">
    <property type="protein sequence ID" value="GJE28412.1"/>
    <property type="molecule type" value="Genomic_DNA"/>
</dbReference>
<dbReference type="NCBIfam" id="TIGR02067">
    <property type="entry name" value="his_9_HisN"/>
    <property type="match status" value="1"/>
</dbReference>
<evidence type="ECO:0000256" key="4">
    <source>
        <dbReference type="NCBIfam" id="TIGR02067"/>
    </source>
</evidence>
<dbReference type="PANTHER" id="PTHR20854">
    <property type="entry name" value="INOSITOL MONOPHOSPHATASE"/>
    <property type="match status" value="1"/>
</dbReference>
<dbReference type="InterPro" id="IPR011809">
    <property type="entry name" value="His_9_proposed"/>
</dbReference>
<dbReference type="Pfam" id="PF00459">
    <property type="entry name" value="Inositol_P"/>
    <property type="match status" value="1"/>
</dbReference>
<sequence length="265" mass="28418">MSVVDLARFVEDLATQSGAAILPFFRGHFGMDDKARGSAGAFDPVTEADRAAETVMRNMIRAHFPTHGILGEEFGAQNTDAECVWVLDPIDGTRAFIAGLPTWGTLIGLTHHGAAVRGMMHQPYLQERFTGDGRTASVRTPKGERRLQARITERLADAILATTDPRLFAEGEEREGFRAVEDAVRLSRYGADCYAYCMLAAGQIDLVVEAGLKPYDIVALIPIVEGAGGVVTAWDGSPATGGGRIVAAGNRRLHEAALARLNGRA</sequence>
<evidence type="ECO:0000256" key="3">
    <source>
        <dbReference type="ARBA" id="ARBA00022801"/>
    </source>
</evidence>
<evidence type="ECO:0000256" key="2">
    <source>
        <dbReference type="ARBA" id="ARBA00009759"/>
    </source>
</evidence>
<keyword evidence="3" id="KW-0378">Hydrolase</keyword>
<dbReference type="EC" id="3.1.3.15" evidence="4"/>
<dbReference type="Gene3D" id="3.40.190.80">
    <property type="match status" value="1"/>
</dbReference>
<evidence type="ECO:0000313" key="5">
    <source>
        <dbReference type="EMBL" id="GJE28412.1"/>
    </source>
</evidence>
<organism evidence="5 6">
    <name type="scientific">Methylobacterium organophilum</name>
    <dbReference type="NCBI Taxonomy" id="410"/>
    <lineage>
        <taxon>Bacteria</taxon>
        <taxon>Pseudomonadati</taxon>
        <taxon>Pseudomonadota</taxon>
        <taxon>Alphaproteobacteria</taxon>
        <taxon>Hyphomicrobiales</taxon>
        <taxon>Methylobacteriaceae</taxon>
        <taxon>Methylobacterium</taxon>
    </lineage>
</organism>
<comment type="similarity">
    <text evidence="2">Belongs to the inositol monophosphatase superfamily.</text>
</comment>
<comment type="cofactor">
    <cofactor evidence="1">
        <name>Mg(2+)</name>
        <dbReference type="ChEBI" id="CHEBI:18420"/>
    </cofactor>
</comment>
<protein>
    <recommendedName>
        <fullName evidence="4">Histidinol-phosphatase</fullName>
        <ecNumber evidence="4">3.1.3.15</ecNumber>
    </recommendedName>
</protein>
<evidence type="ECO:0000313" key="6">
    <source>
        <dbReference type="Proteomes" id="UP001055156"/>
    </source>
</evidence>
<dbReference type="Gene3D" id="3.30.540.10">
    <property type="entry name" value="Fructose-1,6-Bisphosphatase, subunit A, domain 1"/>
    <property type="match status" value="1"/>
</dbReference>
<dbReference type="Proteomes" id="UP001055156">
    <property type="component" value="Unassembled WGS sequence"/>
</dbReference>
<dbReference type="InterPro" id="IPR000760">
    <property type="entry name" value="Inositol_monophosphatase-like"/>
</dbReference>
<dbReference type="PRINTS" id="PR00377">
    <property type="entry name" value="IMPHPHTASES"/>
</dbReference>
<dbReference type="SUPFAM" id="SSF56655">
    <property type="entry name" value="Carbohydrate phosphatase"/>
    <property type="match status" value="1"/>
</dbReference>
<gene>
    <name evidence="5" type="primary">hisN_2</name>
    <name evidence="5" type="ORF">LKMONMHP_3283</name>
</gene>
<keyword evidence="6" id="KW-1185">Reference proteome</keyword>
<reference evidence="5" key="1">
    <citation type="journal article" date="2021" name="Front. Microbiol.">
        <title>Comprehensive Comparative Genomics and Phenotyping of Methylobacterium Species.</title>
        <authorList>
            <person name="Alessa O."/>
            <person name="Ogura Y."/>
            <person name="Fujitani Y."/>
            <person name="Takami H."/>
            <person name="Hayashi T."/>
            <person name="Sahin N."/>
            <person name="Tani A."/>
        </authorList>
    </citation>
    <scope>NUCLEOTIDE SEQUENCE</scope>
    <source>
        <strain evidence="5">NBRC 15689</strain>
    </source>
</reference>
<accession>A0ABQ4TDK6</accession>
<name>A0ABQ4TDK6_METOR</name>
<dbReference type="CDD" id="cd01641">
    <property type="entry name" value="Bacterial_IMPase_like_1"/>
    <property type="match status" value="1"/>
</dbReference>